<dbReference type="AlphaFoldDB" id="A0AAD5TG67"/>
<reference evidence="1" key="1">
    <citation type="submission" date="2020-05" db="EMBL/GenBank/DDBJ databases">
        <title>Phylogenomic resolution of chytrid fungi.</title>
        <authorList>
            <person name="Stajich J.E."/>
            <person name="Amses K."/>
            <person name="Simmons R."/>
            <person name="Seto K."/>
            <person name="Myers J."/>
            <person name="Bonds A."/>
            <person name="Quandt C.A."/>
            <person name="Barry K."/>
            <person name="Liu P."/>
            <person name="Grigoriev I."/>
            <person name="Longcore J.E."/>
            <person name="James T.Y."/>
        </authorList>
    </citation>
    <scope>NUCLEOTIDE SEQUENCE</scope>
    <source>
        <strain evidence="1">JEL0379</strain>
    </source>
</reference>
<dbReference type="EMBL" id="JADGJQ010000071">
    <property type="protein sequence ID" value="KAJ3173361.1"/>
    <property type="molecule type" value="Genomic_DNA"/>
</dbReference>
<evidence type="ECO:0000313" key="1">
    <source>
        <dbReference type="EMBL" id="KAJ3173361.1"/>
    </source>
</evidence>
<sequence length="361" mass="40246">MAGPLSVVAHDDSTFDAPWFVRGDYSDTTLPIASTFSSRDSTTHLHLDLEAWTYRQYARQQPLSPSKSAILPQRLHLPPELWDQICAFMDDSSFQSSLYSLALTCRALTPVANRQLYKYPTIDGPAQEDRFLRCLNLSTAVSVAAAVHSNPAAMLAGRPVHTNASHIRGLQRTTRTSDLFVESVVRRARLLELFPDGYWKRLRTVDIAVIDACQRSLAALEICPQSKDALLALVKAWESGSEFLRMDYNAPRIAPGALVRFEQHCDDPQLVEEISCLLPTDRKLITLFLHFPNLRRLVLADEALTSSPETVVHFAAKVLLNLKEVVLDSTQVKPARFSVATVAHLRNSCPKIQSVELLTGD</sequence>
<accession>A0AAD5TG67</accession>
<dbReference type="Proteomes" id="UP001212152">
    <property type="component" value="Unassembled WGS sequence"/>
</dbReference>
<organism evidence="1 2">
    <name type="scientific">Geranomyces variabilis</name>
    <dbReference type="NCBI Taxonomy" id="109894"/>
    <lineage>
        <taxon>Eukaryota</taxon>
        <taxon>Fungi</taxon>
        <taxon>Fungi incertae sedis</taxon>
        <taxon>Chytridiomycota</taxon>
        <taxon>Chytridiomycota incertae sedis</taxon>
        <taxon>Chytridiomycetes</taxon>
        <taxon>Spizellomycetales</taxon>
        <taxon>Powellomycetaceae</taxon>
        <taxon>Geranomyces</taxon>
    </lineage>
</organism>
<evidence type="ECO:0000313" key="2">
    <source>
        <dbReference type="Proteomes" id="UP001212152"/>
    </source>
</evidence>
<evidence type="ECO:0008006" key="3">
    <source>
        <dbReference type="Google" id="ProtNLM"/>
    </source>
</evidence>
<proteinExistence type="predicted"/>
<gene>
    <name evidence="1" type="ORF">HDU87_007630</name>
</gene>
<protein>
    <recommendedName>
        <fullName evidence="3">F-box domain-containing protein</fullName>
    </recommendedName>
</protein>
<keyword evidence="2" id="KW-1185">Reference proteome</keyword>
<comment type="caution">
    <text evidence="1">The sequence shown here is derived from an EMBL/GenBank/DDBJ whole genome shotgun (WGS) entry which is preliminary data.</text>
</comment>
<name>A0AAD5TG67_9FUNG</name>